<keyword evidence="1" id="KW-0732">Signal</keyword>
<sequence length="446" mass="48951">MFKRSAFSSLLRLALAGALCNAAPAFASLTFDLSVATKYAVASHGHNPPPDEIKQYKVVLGEHYLSVSSASESTIYDLATRRRYQIDLANRRYVDYSLFDEAGFRVQELKNRSVLNRALSVAKVDVPAFDPVFDEHELSVASAARKLSESTEAGATVLAVDGNPLARIPAGGTSIGAGDAAKFERMMRYRFGGHPLVLARLASEKRVPAGFVMHHKQVGHSQTRTYTVSALRQSAPASYDLKPYKPRAAAADELDQLLDKAQANAAPPTAAARQAFETEIAQAFADKRAFDAMLGMSELAFVSGEQMKMPTSEQKVLLNADPQVRAFAAAIRPKGKAEMEAALAKLQELRKLTTHKQHMLALFEANWRAKLGDVRAALPLYASVLRANPALAGAYKDMGDALFLSYDMARAWRSWDAGRRMAPGLEQFKAVNQYEQVLLREHPEFF</sequence>
<evidence type="ECO:0000313" key="3">
    <source>
        <dbReference type="Proteomes" id="UP000229897"/>
    </source>
</evidence>
<name>A0A2D2DG02_9BURK</name>
<feature type="signal peptide" evidence="1">
    <location>
        <begin position="1"/>
        <end position="27"/>
    </location>
</feature>
<dbReference type="RefSeq" id="WP_099873912.1">
    <property type="nucleotide sequence ID" value="NZ_CP024608.1"/>
</dbReference>
<evidence type="ECO:0000313" key="2">
    <source>
        <dbReference type="EMBL" id="ATQ73922.1"/>
    </source>
</evidence>
<dbReference type="OrthoDB" id="8743524at2"/>
<feature type="chain" id="PRO_5013635616" evidence="1">
    <location>
        <begin position="28"/>
        <end position="446"/>
    </location>
</feature>
<dbReference type="AlphaFoldDB" id="A0A2D2DG02"/>
<gene>
    <name evidence="2" type="ORF">CR152_04860</name>
</gene>
<proteinExistence type="predicted"/>
<protein>
    <submittedName>
        <fullName evidence="2">Uncharacterized protein</fullName>
    </submittedName>
</protein>
<dbReference type="EMBL" id="CP024608">
    <property type="protein sequence ID" value="ATQ73922.1"/>
    <property type="molecule type" value="Genomic_DNA"/>
</dbReference>
<evidence type="ECO:0000256" key="1">
    <source>
        <dbReference type="SAM" id="SignalP"/>
    </source>
</evidence>
<keyword evidence="3" id="KW-1185">Reference proteome</keyword>
<reference evidence="2" key="1">
    <citation type="submission" date="2017-10" db="EMBL/GenBank/DDBJ databases">
        <title>Massilia psychrophilum sp. nov., a novel purple-pigmented bacterium isolated from Tianshan glacier, Xinjiang Municipality, China.</title>
        <authorList>
            <person name="Wang H."/>
        </authorList>
    </citation>
    <scope>NUCLEOTIDE SEQUENCE [LARGE SCALE GENOMIC DNA]</scope>
    <source>
        <strain evidence="2">B2</strain>
    </source>
</reference>
<organism evidence="2 3">
    <name type="scientific">Massilia violaceinigra</name>
    <dbReference type="NCBI Taxonomy" id="2045208"/>
    <lineage>
        <taxon>Bacteria</taxon>
        <taxon>Pseudomonadati</taxon>
        <taxon>Pseudomonadota</taxon>
        <taxon>Betaproteobacteria</taxon>
        <taxon>Burkholderiales</taxon>
        <taxon>Oxalobacteraceae</taxon>
        <taxon>Telluria group</taxon>
        <taxon>Massilia</taxon>
    </lineage>
</organism>
<accession>A0A2D2DG02</accession>
<dbReference type="Proteomes" id="UP000229897">
    <property type="component" value="Chromosome"/>
</dbReference>
<dbReference type="KEGG" id="mass:CR152_04860"/>